<dbReference type="AlphaFoldDB" id="A0A8K0SQF3"/>
<dbReference type="InterPro" id="IPR002925">
    <property type="entry name" value="Dienelactn_hydro"/>
</dbReference>
<dbReference type="Pfam" id="PF01738">
    <property type="entry name" value="DLH"/>
    <property type="match status" value="1"/>
</dbReference>
<evidence type="ECO:0000313" key="3">
    <source>
        <dbReference type="Proteomes" id="UP000813444"/>
    </source>
</evidence>
<dbReference type="OrthoDB" id="17560at2759"/>
<dbReference type="GO" id="GO:0016787">
    <property type="term" value="F:hydrolase activity"/>
    <property type="evidence" value="ECO:0007669"/>
    <property type="project" value="UniProtKB-KW"/>
</dbReference>
<dbReference type="SUPFAM" id="SSF53474">
    <property type="entry name" value="alpha/beta-Hydrolases"/>
    <property type="match status" value="1"/>
</dbReference>
<proteinExistence type="predicted"/>
<dbReference type="InterPro" id="IPR029058">
    <property type="entry name" value="AB_hydrolase_fold"/>
</dbReference>
<reference evidence="2" key="1">
    <citation type="journal article" date="2021" name="Nat. Commun.">
        <title>Genetic determinants of endophytism in the Arabidopsis root mycobiome.</title>
        <authorList>
            <person name="Mesny F."/>
            <person name="Miyauchi S."/>
            <person name="Thiergart T."/>
            <person name="Pickel B."/>
            <person name="Atanasova L."/>
            <person name="Karlsson M."/>
            <person name="Huettel B."/>
            <person name="Barry K.W."/>
            <person name="Haridas S."/>
            <person name="Chen C."/>
            <person name="Bauer D."/>
            <person name="Andreopoulos W."/>
            <person name="Pangilinan J."/>
            <person name="LaButti K."/>
            <person name="Riley R."/>
            <person name="Lipzen A."/>
            <person name="Clum A."/>
            <person name="Drula E."/>
            <person name="Henrissat B."/>
            <person name="Kohler A."/>
            <person name="Grigoriev I.V."/>
            <person name="Martin F.M."/>
            <person name="Hacquard S."/>
        </authorList>
    </citation>
    <scope>NUCLEOTIDE SEQUENCE</scope>
    <source>
        <strain evidence="2">MPI-CAGE-CH-0235</strain>
    </source>
</reference>
<organism evidence="2 3">
    <name type="scientific">Stachybotrys elegans</name>
    <dbReference type="NCBI Taxonomy" id="80388"/>
    <lineage>
        <taxon>Eukaryota</taxon>
        <taxon>Fungi</taxon>
        <taxon>Dikarya</taxon>
        <taxon>Ascomycota</taxon>
        <taxon>Pezizomycotina</taxon>
        <taxon>Sordariomycetes</taxon>
        <taxon>Hypocreomycetidae</taxon>
        <taxon>Hypocreales</taxon>
        <taxon>Stachybotryaceae</taxon>
        <taxon>Stachybotrys</taxon>
    </lineage>
</organism>
<accession>A0A8K0SQF3</accession>
<keyword evidence="3" id="KW-1185">Reference proteome</keyword>
<evidence type="ECO:0000313" key="2">
    <source>
        <dbReference type="EMBL" id="KAH7316943.1"/>
    </source>
</evidence>
<comment type="caution">
    <text evidence="2">The sequence shown here is derived from an EMBL/GenBank/DDBJ whole genome shotgun (WGS) entry which is preliminary data.</text>
</comment>
<gene>
    <name evidence="2" type="ORF">B0I35DRAFT_451741</name>
</gene>
<dbReference type="PANTHER" id="PTHR17630">
    <property type="entry name" value="DIENELACTONE HYDROLASE"/>
    <property type="match status" value="1"/>
</dbReference>
<sequence length="287" mass="30571">MYCQDCFKGTIHDGTPRGKQEVVHGIPTYVASPEGNPVPSAVIIFISDIFGTKLINNKLLADKYATDTGCLVFVPDIIPGGGASLALIDAMDIMNTSVLWYDIPGQIRRVLAGLQAVSIMGPMLVRTRNAVPQLLEYSRAAKSALPEGGRLGVAGFCWGGYQSIKLSQEPMTPGSKTPLVDAHFVAHPSGANVPNDLITSVKALAVPTSLAIGDRDLMLPVKSIAPLEEAMAEAFGGNKDLYQVAVYEGCTHGFAVRADPKQAIEDKGAIAAAEQAKRWFRKHLGVD</sequence>
<evidence type="ECO:0000259" key="1">
    <source>
        <dbReference type="Pfam" id="PF01738"/>
    </source>
</evidence>
<keyword evidence="2" id="KW-0378">Hydrolase</keyword>
<dbReference type="Proteomes" id="UP000813444">
    <property type="component" value="Unassembled WGS sequence"/>
</dbReference>
<dbReference type="EMBL" id="JAGPNK010000008">
    <property type="protein sequence ID" value="KAH7316943.1"/>
    <property type="molecule type" value="Genomic_DNA"/>
</dbReference>
<dbReference type="Gene3D" id="3.40.50.1820">
    <property type="entry name" value="alpha/beta hydrolase"/>
    <property type="match status" value="1"/>
</dbReference>
<name>A0A8K0SQF3_9HYPO</name>
<protein>
    <submittedName>
        <fullName evidence="2">Alpha/Beta hydrolase protein</fullName>
    </submittedName>
</protein>
<dbReference type="PANTHER" id="PTHR17630:SF105">
    <property type="entry name" value="DIENELACTONE HYDROLASE FAMILY PROTEIN (AFU_ORTHOLOGUE AFUA_4G08790)"/>
    <property type="match status" value="1"/>
</dbReference>
<feature type="domain" description="Dienelactone hydrolase" evidence="1">
    <location>
        <begin position="26"/>
        <end position="283"/>
    </location>
</feature>